<feature type="domain" description="O-antigen ligase-related" evidence="6">
    <location>
        <begin position="215"/>
        <end position="375"/>
    </location>
</feature>
<evidence type="ECO:0000256" key="1">
    <source>
        <dbReference type="ARBA" id="ARBA00004141"/>
    </source>
</evidence>
<gene>
    <name evidence="7" type="ORF">DES51_103214</name>
</gene>
<dbReference type="InterPro" id="IPR007016">
    <property type="entry name" value="O-antigen_ligase-rel_domated"/>
</dbReference>
<feature type="transmembrane region" description="Helical" evidence="5">
    <location>
        <begin position="394"/>
        <end position="410"/>
    </location>
</feature>
<protein>
    <submittedName>
        <fullName evidence="7">O-antigen ligase</fullName>
    </submittedName>
</protein>
<dbReference type="EMBL" id="QJKH01000003">
    <property type="protein sequence ID" value="PXX80618.1"/>
    <property type="molecule type" value="Genomic_DNA"/>
</dbReference>
<keyword evidence="4 5" id="KW-0472">Membrane</keyword>
<dbReference type="GO" id="GO:0016874">
    <property type="term" value="F:ligase activity"/>
    <property type="evidence" value="ECO:0007669"/>
    <property type="project" value="UniProtKB-KW"/>
</dbReference>
<feature type="transmembrane region" description="Helical" evidence="5">
    <location>
        <begin position="134"/>
        <end position="155"/>
    </location>
</feature>
<dbReference type="GO" id="GO:0016020">
    <property type="term" value="C:membrane"/>
    <property type="evidence" value="ECO:0007669"/>
    <property type="project" value="UniProtKB-SubCell"/>
</dbReference>
<evidence type="ECO:0000256" key="5">
    <source>
        <dbReference type="SAM" id="Phobius"/>
    </source>
</evidence>
<keyword evidence="3 5" id="KW-1133">Transmembrane helix</keyword>
<feature type="transmembrane region" description="Helical" evidence="5">
    <location>
        <begin position="110"/>
        <end position="127"/>
    </location>
</feature>
<reference evidence="7 8" key="1">
    <citation type="submission" date="2018-05" db="EMBL/GenBank/DDBJ databases">
        <title>Genomic Encyclopedia of Type Strains, Phase IV (KMG-IV): sequencing the most valuable type-strain genomes for metagenomic binning, comparative biology and taxonomic classification.</title>
        <authorList>
            <person name="Goeker M."/>
        </authorList>
    </citation>
    <scope>NUCLEOTIDE SEQUENCE [LARGE SCALE GENOMIC DNA]</scope>
    <source>
        <strain evidence="7 8">JC118</strain>
    </source>
</reference>
<dbReference type="STRING" id="1034346.GCA_000313565_01962"/>
<feature type="transmembrane region" description="Helical" evidence="5">
    <location>
        <begin position="12"/>
        <end position="37"/>
    </location>
</feature>
<evidence type="ECO:0000313" key="7">
    <source>
        <dbReference type="EMBL" id="PXX80618.1"/>
    </source>
</evidence>
<comment type="subcellular location">
    <subcellularLocation>
        <location evidence="1">Membrane</location>
        <topology evidence="1">Multi-pass membrane protein</topology>
    </subcellularLocation>
</comment>
<feature type="transmembrane region" description="Helical" evidence="5">
    <location>
        <begin position="261"/>
        <end position="279"/>
    </location>
</feature>
<dbReference type="InterPro" id="IPR051533">
    <property type="entry name" value="WaaL-like"/>
</dbReference>
<comment type="caution">
    <text evidence="7">The sequence shown here is derived from an EMBL/GenBank/DDBJ whole genome shotgun (WGS) entry which is preliminary data.</text>
</comment>
<evidence type="ECO:0000256" key="2">
    <source>
        <dbReference type="ARBA" id="ARBA00022692"/>
    </source>
</evidence>
<evidence type="ECO:0000256" key="4">
    <source>
        <dbReference type="ARBA" id="ARBA00023136"/>
    </source>
</evidence>
<proteinExistence type="predicted"/>
<keyword evidence="2 5" id="KW-0812">Transmembrane</keyword>
<keyword evidence="7" id="KW-0436">Ligase</keyword>
<accession>A0A318KUT4</accession>
<dbReference type="AlphaFoldDB" id="A0A318KUT4"/>
<evidence type="ECO:0000313" key="8">
    <source>
        <dbReference type="Proteomes" id="UP000247612"/>
    </source>
</evidence>
<sequence length="447" mass="50681">MKEKDRNLIYRFCELGGTYLLIALIFMMPISVIFRQILMRGEYFPVVLDLFSAALLFITLIKLTQGVMRFKQKLLLILLLIGISLIFLSALNSLNQSFSLQGKPSRYEGFTTWCCYFTLLLSSLSLCEEKHRRWVLYAMLGAGLINGIYTIIQYFEIMPRLTYYSELYREVKLVPGLCGNANFLAANMVMLSGVGAAGFIMAQNWRQELFFLGSLMFSITIVLMTKAMGGLLGLCVVFLLMITVMLKEWKRRPHWRMDSGQLTILGTAAILLVLLIMLVTNHPLMQRFIQQLQDGLGPLLGETISEKSGSGRYLVWKNALKFIPQTWLLGSGPDTFGLLYHSVYPLNNAQYYDKAHNEYLEVLLTMGLPMLLCLLSIYGTCLKNILQRFISKQATWVSAACLFAVCGYLVQAFFGISYMLSAHLLWILLGLGAGQQLNESKMRNYAD</sequence>
<evidence type="ECO:0000256" key="3">
    <source>
        <dbReference type="ARBA" id="ARBA00022989"/>
    </source>
</evidence>
<dbReference type="Proteomes" id="UP000247612">
    <property type="component" value="Unassembled WGS sequence"/>
</dbReference>
<dbReference type="PANTHER" id="PTHR37422">
    <property type="entry name" value="TEICHURONIC ACID BIOSYNTHESIS PROTEIN TUAE"/>
    <property type="match status" value="1"/>
</dbReference>
<feature type="transmembrane region" description="Helical" evidence="5">
    <location>
        <begin position="183"/>
        <end position="202"/>
    </location>
</feature>
<feature type="transmembrane region" description="Helical" evidence="5">
    <location>
        <begin position="362"/>
        <end position="382"/>
    </location>
</feature>
<organism evidence="7 8">
    <name type="scientific">Dielma fastidiosa</name>
    <dbReference type="NCBI Taxonomy" id="1034346"/>
    <lineage>
        <taxon>Bacteria</taxon>
        <taxon>Bacillati</taxon>
        <taxon>Bacillota</taxon>
        <taxon>Erysipelotrichia</taxon>
        <taxon>Erysipelotrichales</taxon>
        <taxon>Erysipelotrichaceae</taxon>
        <taxon>Dielma</taxon>
    </lineage>
</organism>
<keyword evidence="8" id="KW-1185">Reference proteome</keyword>
<dbReference type="RefSeq" id="WP_022938267.1">
    <property type="nucleotide sequence ID" value="NZ_CABKRQ010000005.1"/>
</dbReference>
<name>A0A318KUT4_9FIRM</name>
<evidence type="ECO:0000259" key="6">
    <source>
        <dbReference type="Pfam" id="PF04932"/>
    </source>
</evidence>
<feature type="transmembrane region" description="Helical" evidence="5">
    <location>
        <begin position="209"/>
        <end position="225"/>
    </location>
</feature>
<dbReference type="PANTHER" id="PTHR37422:SF13">
    <property type="entry name" value="LIPOPOLYSACCHARIDE BIOSYNTHESIS PROTEIN PA4999-RELATED"/>
    <property type="match status" value="1"/>
</dbReference>
<feature type="transmembrane region" description="Helical" evidence="5">
    <location>
        <begin position="43"/>
        <end position="61"/>
    </location>
</feature>
<feature type="transmembrane region" description="Helical" evidence="5">
    <location>
        <begin position="73"/>
        <end position="90"/>
    </location>
</feature>
<dbReference type="OrthoDB" id="1762823at2"/>
<dbReference type="Pfam" id="PF04932">
    <property type="entry name" value="Wzy_C"/>
    <property type="match status" value="1"/>
</dbReference>